<keyword evidence="6" id="KW-1185">Reference proteome</keyword>
<dbReference type="KEGG" id="hsc:HVS_08920"/>
<dbReference type="InterPro" id="IPR027417">
    <property type="entry name" value="P-loop_NTPase"/>
</dbReference>
<dbReference type="EMBL" id="CP025197">
    <property type="protein sequence ID" value="AUG57690.1"/>
    <property type="molecule type" value="Genomic_DNA"/>
</dbReference>
<keyword evidence="2 3" id="KW-0067">ATP-binding</keyword>
<evidence type="ECO:0000256" key="1">
    <source>
        <dbReference type="ARBA" id="ARBA00022741"/>
    </source>
</evidence>
<keyword evidence="3 5" id="KW-0418">Kinase</keyword>
<sequence>MKVIGVTGGIGSGKTTVSGILSSLGAKVIEADKISREIMKKGHKVFDEVVDFFGEDILDEKGEIIRAKLRDIAFESEEKVKALNDITHKYISIEIKNKIKKCAKEDTVVVDAAIPLENGFLDVSHEIWFVTADIDTRIKRVMKRNNLTYSEVMDIIKMQPDDNYYISISNIIIYNNGSYKELEERVKNIYIKSAYK</sequence>
<gene>
    <name evidence="3 5" type="primary">coaE</name>
    <name evidence="5" type="ORF">HVS_08920</name>
</gene>
<dbReference type="GO" id="GO:0005737">
    <property type="term" value="C:cytoplasm"/>
    <property type="evidence" value="ECO:0007669"/>
    <property type="project" value="UniProtKB-SubCell"/>
</dbReference>
<comment type="subcellular location">
    <subcellularLocation>
        <location evidence="3">Cytoplasm</location>
    </subcellularLocation>
</comment>
<keyword evidence="3" id="KW-0173">Coenzyme A biosynthesis</keyword>
<keyword evidence="1 3" id="KW-0547">Nucleotide-binding</keyword>
<dbReference type="CDD" id="cd02022">
    <property type="entry name" value="DPCK"/>
    <property type="match status" value="1"/>
</dbReference>
<dbReference type="NCBIfam" id="TIGR00152">
    <property type="entry name" value="dephospho-CoA kinase"/>
    <property type="match status" value="1"/>
</dbReference>
<comment type="similarity">
    <text evidence="3">Belongs to the CoaE family.</text>
</comment>
<dbReference type="GO" id="GO:0005524">
    <property type="term" value="F:ATP binding"/>
    <property type="evidence" value="ECO:0007669"/>
    <property type="project" value="UniProtKB-UniRule"/>
</dbReference>
<dbReference type="GO" id="GO:0015937">
    <property type="term" value="P:coenzyme A biosynthetic process"/>
    <property type="evidence" value="ECO:0007669"/>
    <property type="project" value="UniProtKB-UniRule"/>
</dbReference>
<dbReference type="UniPathway" id="UPA00241">
    <property type="reaction ID" value="UER00356"/>
</dbReference>
<proteinExistence type="inferred from homology"/>
<evidence type="ECO:0000256" key="3">
    <source>
        <dbReference type="HAMAP-Rule" id="MF_00376"/>
    </source>
</evidence>
<dbReference type="InterPro" id="IPR001977">
    <property type="entry name" value="Depp_CoAkinase"/>
</dbReference>
<evidence type="ECO:0000313" key="5">
    <source>
        <dbReference type="EMBL" id="AUG57690.1"/>
    </source>
</evidence>
<dbReference type="EC" id="2.7.1.24" evidence="3 4"/>
<dbReference type="PANTHER" id="PTHR10695">
    <property type="entry name" value="DEPHOSPHO-COA KINASE-RELATED"/>
    <property type="match status" value="1"/>
</dbReference>
<comment type="function">
    <text evidence="3">Catalyzes the phosphorylation of the 3'-hydroxyl group of dephosphocoenzyme A to form coenzyme A.</text>
</comment>
<evidence type="ECO:0000313" key="6">
    <source>
        <dbReference type="Proteomes" id="UP000233534"/>
    </source>
</evidence>
<dbReference type="GO" id="GO:0004140">
    <property type="term" value="F:dephospho-CoA kinase activity"/>
    <property type="evidence" value="ECO:0007669"/>
    <property type="project" value="UniProtKB-UniRule"/>
</dbReference>
<name>A0A2K9EQC0_9FIRM</name>
<dbReference type="SUPFAM" id="SSF52540">
    <property type="entry name" value="P-loop containing nucleoside triphosphate hydrolases"/>
    <property type="match status" value="1"/>
</dbReference>
<dbReference type="AlphaFoldDB" id="A0A2K9EQC0"/>
<evidence type="ECO:0000256" key="4">
    <source>
        <dbReference type="NCBIfam" id="TIGR00152"/>
    </source>
</evidence>
<evidence type="ECO:0000256" key="2">
    <source>
        <dbReference type="ARBA" id="ARBA00022840"/>
    </source>
</evidence>
<feature type="binding site" evidence="3">
    <location>
        <begin position="11"/>
        <end position="16"/>
    </location>
    <ligand>
        <name>ATP</name>
        <dbReference type="ChEBI" id="CHEBI:30616"/>
    </ligand>
</feature>
<keyword evidence="3" id="KW-0963">Cytoplasm</keyword>
<dbReference type="Pfam" id="PF01121">
    <property type="entry name" value="CoaE"/>
    <property type="match status" value="1"/>
</dbReference>
<dbReference type="Gene3D" id="3.40.50.300">
    <property type="entry name" value="P-loop containing nucleotide triphosphate hydrolases"/>
    <property type="match status" value="1"/>
</dbReference>
<dbReference type="PANTHER" id="PTHR10695:SF46">
    <property type="entry name" value="BIFUNCTIONAL COENZYME A SYNTHASE-RELATED"/>
    <property type="match status" value="1"/>
</dbReference>
<reference evidence="5 6" key="1">
    <citation type="submission" date="2017-12" db="EMBL/GenBank/DDBJ databases">
        <title>Complete genome sequence of Herbivorax saccincola GGR1, a novel Cellulosome-producing hydrolytic bacterium in a thermophilic biogas plant, established by Illumina and Nanopore MinION sequencing.</title>
        <authorList>
            <person name="Pechtl A."/>
            <person name="Ruckert C."/>
            <person name="Koeck D.E."/>
            <person name="Maus I."/>
            <person name="Winkler A."/>
            <person name="Kalinowski J."/>
            <person name="Puhler A."/>
            <person name="Schwarz W.W."/>
            <person name="Zverlov V.V."/>
            <person name="Schluter A."/>
            <person name="Liebl W."/>
        </authorList>
    </citation>
    <scope>NUCLEOTIDE SEQUENCE [LARGE SCALE GENOMIC DNA]</scope>
    <source>
        <strain evidence="6">SR1</strain>
    </source>
</reference>
<protein>
    <recommendedName>
        <fullName evidence="3 4">Dephospho-CoA kinase</fullName>
        <ecNumber evidence="3 4">2.7.1.24</ecNumber>
    </recommendedName>
    <alternativeName>
        <fullName evidence="3">Dephosphocoenzyme A kinase</fullName>
    </alternativeName>
</protein>
<dbReference type="RefSeq" id="WP_101301340.1">
    <property type="nucleotide sequence ID" value="NZ_CP025197.1"/>
</dbReference>
<accession>A0A2K9EQC0</accession>
<organism evidence="5 6">
    <name type="scientific">Acetivibrio saccincola</name>
    <dbReference type="NCBI Taxonomy" id="1677857"/>
    <lineage>
        <taxon>Bacteria</taxon>
        <taxon>Bacillati</taxon>
        <taxon>Bacillota</taxon>
        <taxon>Clostridia</taxon>
        <taxon>Eubacteriales</taxon>
        <taxon>Oscillospiraceae</taxon>
        <taxon>Acetivibrio</taxon>
    </lineage>
</organism>
<comment type="pathway">
    <text evidence="3">Cofactor biosynthesis; coenzyme A biosynthesis; CoA from (R)-pantothenate: step 5/5.</text>
</comment>
<comment type="catalytic activity">
    <reaction evidence="3">
        <text>3'-dephospho-CoA + ATP = ADP + CoA + H(+)</text>
        <dbReference type="Rhea" id="RHEA:18245"/>
        <dbReference type="ChEBI" id="CHEBI:15378"/>
        <dbReference type="ChEBI" id="CHEBI:30616"/>
        <dbReference type="ChEBI" id="CHEBI:57287"/>
        <dbReference type="ChEBI" id="CHEBI:57328"/>
        <dbReference type="ChEBI" id="CHEBI:456216"/>
        <dbReference type="EC" id="2.7.1.24"/>
    </reaction>
</comment>
<dbReference type="PROSITE" id="PS51219">
    <property type="entry name" value="DPCK"/>
    <property type="match status" value="1"/>
</dbReference>
<dbReference type="Proteomes" id="UP000233534">
    <property type="component" value="Chromosome"/>
</dbReference>
<keyword evidence="3 5" id="KW-0808">Transferase</keyword>
<dbReference type="HAMAP" id="MF_00376">
    <property type="entry name" value="Dephospho_CoA_kinase"/>
    <property type="match status" value="1"/>
</dbReference>